<proteinExistence type="predicted"/>
<accession>A0ABQ2DNM5</accession>
<keyword evidence="6" id="KW-1185">Reference proteome</keyword>
<dbReference type="GeneID" id="303304944"/>
<evidence type="ECO:0000259" key="4">
    <source>
        <dbReference type="PROSITE" id="PS50837"/>
    </source>
</evidence>
<protein>
    <recommendedName>
        <fullName evidence="4">NACHT domain-containing protein</fullName>
    </recommendedName>
</protein>
<sequence length="1199" mass="131553">MNQVSYGKGSAGGSSNESGSLHRAGVAAVLAVHGLLNQPVSTLPGKVPVEIRLETLDATDDIACGMSDGSTWFIQAKRNVGFDKALRSTIEQWSKQPVKEKDSLVLAASTFKGDLSKLQPALDRLSMDPNAILNPLEEKGRTLLLTELEAIAPGRGQQLFRSVRLLQCPVERETDASFAHAAAMLDGALVAIGTGRSAFRSLRAYFQAAAADRRRTSPQDWIQALNADDIEVFADAKGVTGSRERARVLALREYRDAWRRRLDRLDLSLLLDSVPEVHIEGLASNYQISWQQGSKKARTANLYTTIRRNDRFIVTGLPGMGKSSALVQIAAALASDDAAPVPVLLDLKGIGQQIHTPSDINVPRLMSQASKLGVETDPTTLEAALHAEVVRGNVIFLVDGLDETLDKATITAAGLADLLPRLHPKCGFILTTRSNALVAAQQTGLTQVELVTPENLFESLRTLLEAMSPIKDPNRPQQWLAGKVAWLEKSMNHHKDIWEVPLLATLTTFRAADGDYSSPNAASLLNQVIQDSVKKWEYRRKSSPPGGNDRELRPEMLIDGFAAIGHALNSHGPLPIREAEKIIVDGISRWGFSEPLTEELARQILWFWDNSVGIFIEVNGQVQARSRQFAELGDAYWACASTRRSSWLTTALNSSSKREAVKIAAITDAHMAQDLLDQAENNPDADARCRALSWMSDLSRDRSVTLDDVSTRRLFKLLGNAAKEGMQFDDASERSGLLKELFDSVHAAQHEADGDGWVFTYRLATFPTTPPNRVCRDSVIGTLQLDDARLKLVEALASLSDSDFDGQAPLTESDVEKIREILKIPIPPQLLPPKVPGQPLTLYAQSFHPITGTADVAAGAAARIELFQKDMPATLYALAKALPHGKSEAITEALRLAGHPDPAPWELGTMFEEFQRQRADLGGWGWLVRTVASLPDEDSPDDSGDRWRWRALADLIDALDYTNASIPGFSRAATEDHKVIVHWIDAISTAGSIDRAAIVVQARSLLKLAEHAETDAVTDLIDEPRLERIVLRSRQLSHEQSLAVVPALLSHSDWISRSAANLLIGQKHARLADAIRSSDKKLTPTARWLSSVVLCTNADLPSADVRDLLATDDPPQRTAAAFYLRKFHEAELEQYWETALIDDDLSVRYAAGAIEVVDPQPKYWSCRWCSSKNQIEDTTCRKCDLSSKPSARDRDDAAG</sequence>
<dbReference type="InterPro" id="IPR001876">
    <property type="entry name" value="Znf_RanBP2"/>
</dbReference>
<reference evidence="6" key="1">
    <citation type="journal article" date="2019" name="Int. J. Syst. Evol. Microbiol.">
        <title>The Global Catalogue of Microorganisms (GCM) 10K type strain sequencing project: providing services to taxonomists for standard genome sequencing and annotation.</title>
        <authorList>
            <consortium name="The Broad Institute Genomics Platform"/>
            <consortium name="The Broad Institute Genome Sequencing Center for Infectious Disease"/>
            <person name="Wu L."/>
            <person name="Ma J."/>
        </authorList>
    </citation>
    <scope>NUCLEOTIDE SEQUENCE [LARGE SCALE GENOMIC DNA]</scope>
    <source>
        <strain evidence="6">CGMCC 1.3685</strain>
    </source>
</reference>
<dbReference type="SUPFAM" id="SSF52540">
    <property type="entry name" value="P-loop containing nucleoside triphosphate hydrolases"/>
    <property type="match status" value="1"/>
</dbReference>
<evidence type="ECO:0000313" key="6">
    <source>
        <dbReference type="Proteomes" id="UP000606115"/>
    </source>
</evidence>
<dbReference type="EMBL" id="BMKX01000006">
    <property type="protein sequence ID" value="GGJ65867.1"/>
    <property type="molecule type" value="Genomic_DNA"/>
</dbReference>
<dbReference type="InterPro" id="IPR027417">
    <property type="entry name" value="P-loop_NTPase"/>
</dbReference>
<comment type="caution">
    <text evidence="5">The sequence shown here is derived from an EMBL/GenBank/DDBJ whole genome shotgun (WGS) entry which is preliminary data.</text>
</comment>
<name>A0ABQ2DNM5_9MICC</name>
<evidence type="ECO:0000256" key="1">
    <source>
        <dbReference type="ARBA" id="ARBA00022723"/>
    </source>
</evidence>
<dbReference type="Proteomes" id="UP000606115">
    <property type="component" value="Unassembled WGS sequence"/>
</dbReference>
<dbReference type="Gene3D" id="3.40.50.300">
    <property type="entry name" value="P-loop containing nucleotide triphosphate hydrolases"/>
    <property type="match status" value="1"/>
</dbReference>
<dbReference type="PROSITE" id="PS50837">
    <property type="entry name" value="NACHT"/>
    <property type="match status" value="1"/>
</dbReference>
<organism evidence="5 6">
    <name type="scientific">Glutamicibacter ardleyensis</name>
    <dbReference type="NCBI Taxonomy" id="225894"/>
    <lineage>
        <taxon>Bacteria</taxon>
        <taxon>Bacillati</taxon>
        <taxon>Actinomycetota</taxon>
        <taxon>Actinomycetes</taxon>
        <taxon>Micrococcales</taxon>
        <taxon>Micrococcaceae</taxon>
        <taxon>Glutamicibacter</taxon>
    </lineage>
</organism>
<keyword evidence="2" id="KW-0863">Zinc-finger</keyword>
<dbReference type="Pfam" id="PF05729">
    <property type="entry name" value="NACHT"/>
    <property type="match status" value="1"/>
</dbReference>
<dbReference type="InterPro" id="IPR007111">
    <property type="entry name" value="NACHT_NTPase"/>
</dbReference>
<gene>
    <name evidence="5" type="ORF">GCM10007173_25950</name>
</gene>
<keyword evidence="3" id="KW-0862">Zinc</keyword>
<feature type="domain" description="NACHT" evidence="4">
    <location>
        <begin position="310"/>
        <end position="436"/>
    </location>
</feature>
<evidence type="ECO:0000313" key="5">
    <source>
        <dbReference type="EMBL" id="GGJ65867.1"/>
    </source>
</evidence>
<evidence type="ECO:0000256" key="3">
    <source>
        <dbReference type="ARBA" id="ARBA00022833"/>
    </source>
</evidence>
<evidence type="ECO:0000256" key="2">
    <source>
        <dbReference type="ARBA" id="ARBA00022771"/>
    </source>
</evidence>
<keyword evidence="1" id="KW-0479">Metal-binding</keyword>
<dbReference type="RefSeq" id="WP_188686113.1">
    <property type="nucleotide sequence ID" value="NZ_BMKX01000006.1"/>
</dbReference>
<dbReference type="PROSITE" id="PS01358">
    <property type="entry name" value="ZF_RANBP2_1"/>
    <property type="match status" value="1"/>
</dbReference>